<sequence length="710" mass="77166">MNEIYLSGTIGQSFWDEEFFTESSVRDVLAGLSGPLTVNLNSGGGIATEGQAIYTLLKEYPGEVTIVVNGIAASAASLIAMAGDHIIMPEGAIMMIHDPASWAVEGRGTEADHLKAAKHLGVIANAYAAIYAARAGISPEAARKIMQVETYYDGPQAVRAGFATATDDSAAAAAAALFDYNLYAHAPASLRAVGDAVGRRQSKRAVAAMMAGSNNAQKEAFMPKPRATRANATMNDDQAPTLEDDLDPALDDQNVDDITASDDDDITASDDDEITADDGDDLDDLNASGADPDDELKTAMRATAVMKLCKARGISTAVAHHYIAAGMSSDDVRRLHPANKDGRMPQTTAFTPRARIVRDEVDTRRAALTGAIFAKMQQKRGRKVEVQGASRQYMDAGLIEMASVATGRKLPRFAMSYGVREQFMMDAMHSTSDFPAIFQNALHKVLLDTYSNFTPTYQRVAERKDFNDFRPMPLVMTGSLPMLKPITETGEIKHGTFSDRGEMATIERYGVIVPIDRAMIVNDELGAIARVMERYGRTVGVFEERTFYSLAFSGLMSDEKPIFHTDHKNVAPNGSDITDDAVSEARTYLREAKGLDGEPLYLNPNLLLVGPKNETAAQRLLAQTTPANADDVNVFSGQLGLVVTPEITGREWYVFDNTNPCWTYGYLEDASAPRVSTQELFDQQGMKLKLEHDFGVGHARYESGFKNIGR</sequence>
<dbReference type="SUPFAM" id="SSF52096">
    <property type="entry name" value="ClpP/crotonase"/>
    <property type="match status" value="1"/>
</dbReference>
<dbReference type="NCBIfam" id="NF045542">
    <property type="entry name" value="Clp_rel_HeadMat"/>
    <property type="match status" value="1"/>
</dbReference>
<dbReference type="AlphaFoldDB" id="F9Y4L1"/>
<dbReference type="GO" id="GO:0006515">
    <property type="term" value="P:protein quality control for misfolded or incompletely synthesized proteins"/>
    <property type="evidence" value="ECO:0007669"/>
    <property type="project" value="TreeGrafter"/>
</dbReference>
<dbReference type="RefSeq" id="WP_014537635.1">
    <property type="nucleotide sequence ID" value="NC_017384.1"/>
</dbReference>
<dbReference type="Pfam" id="PF00574">
    <property type="entry name" value="CLP_protease"/>
    <property type="match status" value="1"/>
</dbReference>
<proteinExistence type="predicted"/>
<evidence type="ECO:0000313" key="6">
    <source>
        <dbReference type="Proteomes" id="UP000000692"/>
    </source>
</evidence>
<protein>
    <submittedName>
        <fullName evidence="5">Phage terminase GpA</fullName>
    </submittedName>
</protein>
<dbReference type="GO" id="GO:0051117">
    <property type="term" value="F:ATPase binding"/>
    <property type="evidence" value="ECO:0007669"/>
    <property type="project" value="TreeGrafter"/>
</dbReference>
<dbReference type="GO" id="GO:0009368">
    <property type="term" value="C:endopeptidase Clp complex"/>
    <property type="evidence" value="ECO:0007669"/>
    <property type="project" value="TreeGrafter"/>
</dbReference>
<dbReference type="PANTHER" id="PTHR10381:SF70">
    <property type="entry name" value="ATP-DEPENDENT CLP PROTEASE PROTEOLYTIC SUBUNIT"/>
    <property type="match status" value="1"/>
</dbReference>
<dbReference type="HOGENOM" id="CLU_024622_1_0_5"/>
<evidence type="ECO:0000313" key="5">
    <source>
        <dbReference type="EMBL" id="AEM40568.1"/>
    </source>
</evidence>
<organism evidence="5 6">
    <name type="scientific">Ketogulonicigenium vulgare (strain WSH-001)</name>
    <dbReference type="NCBI Taxonomy" id="759362"/>
    <lineage>
        <taxon>Bacteria</taxon>
        <taxon>Pseudomonadati</taxon>
        <taxon>Pseudomonadota</taxon>
        <taxon>Alphaproteobacteria</taxon>
        <taxon>Rhodobacterales</taxon>
        <taxon>Roseobacteraceae</taxon>
        <taxon>Ketogulonicigenium</taxon>
    </lineage>
</organism>
<dbReference type="Proteomes" id="UP000000692">
    <property type="component" value="Chromosome"/>
</dbReference>
<dbReference type="GO" id="GO:0004252">
    <property type="term" value="F:serine-type endopeptidase activity"/>
    <property type="evidence" value="ECO:0007669"/>
    <property type="project" value="TreeGrafter"/>
</dbReference>
<dbReference type="CDD" id="cd07016">
    <property type="entry name" value="S14_ClpP_1"/>
    <property type="match status" value="1"/>
</dbReference>
<accession>F9Y4L1</accession>
<keyword evidence="6" id="KW-1185">Reference proteome</keyword>
<dbReference type="KEGG" id="kvl:KVU_0729"/>
<dbReference type="eggNOG" id="COG0740">
    <property type="taxonomic scope" value="Bacteria"/>
</dbReference>
<feature type="region of interest" description="Disordered" evidence="4">
    <location>
        <begin position="237"/>
        <end position="294"/>
    </location>
</feature>
<dbReference type="GO" id="GO:0004176">
    <property type="term" value="F:ATP-dependent peptidase activity"/>
    <property type="evidence" value="ECO:0007669"/>
    <property type="project" value="TreeGrafter"/>
</dbReference>
<dbReference type="EMBL" id="CP002018">
    <property type="protein sequence ID" value="AEM40568.1"/>
    <property type="molecule type" value="Genomic_DNA"/>
</dbReference>
<dbReference type="InterPro" id="IPR023562">
    <property type="entry name" value="ClpP/TepA"/>
</dbReference>
<dbReference type="Pfam" id="PF25209">
    <property type="entry name" value="Phage_capsid_4"/>
    <property type="match status" value="1"/>
</dbReference>
<dbReference type="Gene3D" id="3.90.226.10">
    <property type="entry name" value="2-enoyl-CoA Hydratase, Chain A, domain 1"/>
    <property type="match status" value="1"/>
</dbReference>
<gene>
    <name evidence="5" type="ordered locus">KVU_0729</name>
</gene>
<dbReference type="InterPro" id="IPR029045">
    <property type="entry name" value="ClpP/crotonase-like_dom_sf"/>
</dbReference>
<name>F9Y4L1_KETVW</name>
<evidence type="ECO:0000256" key="1">
    <source>
        <dbReference type="ARBA" id="ARBA00022670"/>
    </source>
</evidence>
<dbReference type="PATRIC" id="fig|759362.5.peg.757"/>
<evidence type="ECO:0000256" key="4">
    <source>
        <dbReference type="SAM" id="MobiDB-lite"/>
    </source>
</evidence>
<evidence type="ECO:0000256" key="2">
    <source>
        <dbReference type="ARBA" id="ARBA00022801"/>
    </source>
</evidence>
<keyword evidence="2" id="KW-0378">Hydrolase</keyword>
<keyword evidence="3" id="KW-0720">Serine protease</keyword>
<dbReference type="OrthoDB" id="9806592at2"/>
<evidence type="ECO:0000256" key="3">
    <source>
        <dbReference type="ARBA" id="ARBA00022825"/>
    </source>
</evidence>
<keyword evidence="1" id="KW-0645">Protease</keyword>
<reference evidence="5 6" key="1">
    <citation type="journal article" date="2011" name="J. Bacteriol.">
        <title>Complete genome sequence of the industrial strain Ketogulonicigenium vulgare WSH-001.</title>
        <authorList>
            <person name="Liu L."/>
            <person name="Li Y."/>
            <person name="Zhang J."/>
            <person name="Zhou Z."/>
            <person name="Liu J."/>
            <person name="Li X."/>
            <person name="Zhou J."/>
            <person name="Du G."/>
            <person name="Wang L."/>
            <person name="Chen J."/>
        </authorList>
    </citation>
    <scope>NUCLEOTIDE SEQUENCE [LARGE SCALE GENOMIC DNA]</scope>
    <source>
        <strain evidence="5 6">WSH-001</strain>
    </source>
</reference>
<dbReference type="PANTHER" id="PTHR10381">
    <property type="entry name" value="ATP-DEPENDENT CLP PROTEASE PROTEOLYTIC SUBUNIT"/>
    <property type="match status" value="1"/>
</dbReference>
<feature type="compositionally biased region" description="Acidic residues" evidence="4">
    <location>
        <begin position="242"/>
        <end position="284"/>
    </location>
</feature>